<dbReference type="Proteomes" id="UP000678499">
    <property type="component" value="Unassembled WGS sequence"/>
</dbReference>
<feature type="region of interest" description="Disordered" evidence="1">
    <location>
        <begin position="31"/>
        <end position="98"/>
    </location>
</feature>
<proteinExistence type="predicted"/>
<dbReference type="OrthoDB" id="286301at2759"/>
<accession>A0A7R9BSG8</accession>
<feature type="chain" id="PRO_5036210359" description="Secreted protein" evidence="2">
    <location>
        <begin position="28"/>
        <end position="98"/>
    </location>
</feature>
<dbReference type="EMBL" id="CAJPEX010002351">
    <property type="protein sequence ID" value="CAG0920873.1"/>
    <property type="molecule type" value="Genomic_DNA"/>
</dbReference>
<dbReference type="AlphaFoldDB" id="A0A7R9BSG8"/>
<evidence type="ECO:0000313" key="3">
    <source>
        <dbReference type="EMBL" id="CAD7280721.1"/>
    </source>
</evidence>
<feature type="signal peptide" evidence="2">
    <location>
        <begin position="1"/>
        <end position="27"/>
    </location>
</feature>
<feature type="compositionally biased region" description="Polar residues" evidence="1">
    <location>
        <begin position="31"/>
        <end position="47"/>
    </location>
</feature>
<evidence type="ECO:0000256" key="1">
    <source>
        <dbReference type="SAM" id="MobiDB-lite"/>
    </source>
</evidence>
<evidence type="ECO:0000313" key="4">
    <source>
        <dbReference type="Proteomes" id="UP000678499"/>
    </source>
</evidence>
<evidence type="ECO:0008006" key="5">
    <source>
        <dbReference type="Google" id="ProtNLM"/>
    </source>
</evidence>
<sequence>MNSLYLGKLLFTFIVVFVAFLLQVVTSEEGSNQVSPSSGLSSGQNQFVKAPSVGGTAPPRRDGWAARRRQPDASPYHRNQHPKTKTSRRKPTRPRKDV</sequence>
<keyword evidence="2" id="KW-0732">Signal</keyword>
<feature type="compositionally biased region" description="Basic residues" evidence="1">
    <location>
        <begin position="78"/>
        <end position="98"/>
    </location>
</feature>
<dbReference type="EMBL" id="OA884388">
    <property type="protein sequence ID" value="CAD7280721.1"/>
    <property type="molecule type" value="Genomic_DNA"/>
</dbReference>
<feature type="non-terminal residue" evidence="3">
    <location>
        <position position="1"/>
    </location>
</feature>
<gene>
    <name evidence="3" type="ORF">NMOB1V02_LOCUS8378</name>
</gene>
<evidence type="ECO:0000256" key="2">
    <source>
        <dbReference type="SAM" id="SignalP"/>
    </source>
</evidence>
<protein>
    <recommendedName>
        <fullName evidence="5">Secreted protein</fullName>
    </recommendedName>
</protein>
<name>A0A7R9BSG8_9CRUS</name>
<organism evidence="3">
    <name type="scientific">Notodromas monacha</name>
    <dbReference type="NCBI Taxonomy" id="399045"/>
    <lineage>
        <taxon>Eukaryota</taxon>
        <taxon>Metazoa</taxon>
        <taxon>Ecdysozoa</taxon>
        <taxon>Arthropoda</taxon>
        <taxon>Crustacea</taxon>
        <taxon>Oligostraca</taxon>
        <taxon>Ostracoda</taxon>
        <taxon>Podocopa</taxon>
        <taxon>Podocopida</taxon>
        <taxon>Cypridocopina</taxon>
        <taxon>Cypridoidea</taxon>
        <taxon>Cyprididae</taxon>
        <taxon>Notodromas</taxon>
    </lineage>
</organism>
<keyword evidence="4" id="KW-1185">Reference proteome</keyword>
<reference evidence="3" key="1">
    <citation type="submission" date="2020-11" db="EMBL/GenBank/DDBJ databases">
        <authorList>
            <person name="Tran Van P."/>
        </authorList>
    </citation>
    <scope>NUCLEOTIDE SEQUENCE</scope>
</reference>
<feature type="compositionally biased region" description="Basic and acidic residues" evidence="1">
    <location>
        <begin position="59"/>
        <end position="71"/>
    </location>
</feature>